<dbReference type="PANTHER" id="PTHR21040">
    <property type="entry name" value="BCDNA.GH04120"/>
    <property type="match status" value="1"/>
</dbReference>
<dbReference type="Pfam" id="PF00728">
    <property type="entry name" value="Glyco_hydro_20"/>
    <property type="match status" value="1"/>
</dbReference>
<evidence type="ECO:0000256" key="2">
    <source>
        <dbReference type="ARBA" id="ARBA00022801"/>
    </source>
</evidence>
<keyword evidence="6" id="KW-1185">Reference proteome</keyword>
<dbReference type="SUPFAM" id="SSF51445">
    <property type="entry name" value="(Trans)glycosidases"/>
    <property type="match status" value="1"/>
</dbReference>
<dbReference type="GO" id="GO:0004563">
    <property type="term" value="F:beta-N-acetylhexosaminidase activity"/>
    <property type="evidence" value="ECO:0007669"/>
    <property type="project" value="UniProtKB-ARBA"/>
</dbReference>
<protein>
    <submittedName>
        <fullName evidence="5">Beta-N-acetylhexosaminidase</fullName>
    </submittedName>
</protein>
<dbReference type="InterPro" id="IPR041063">
    <property type="entry name" value="Glyco_H_20C_C"/>
</dbReference>
<comment type="similarity">
    <text evidence="1">Belongs to the glycosyl hydrolase 20 family.</text>
</comment>
<evidence type="ECO:0000256" key="1">
    <source>
        <dbReference type="ARBA" id="ARBA00006285"/>
    </source>
</evidence>
<dbReference type="Pfam" id="PF18088">
    <property type="entry name" value="Glyco_H_20C_C"/>
    <property type="match status" value="1"/>
</dbReference>
<evidence type="ECO:0000313" key="6">
    <source>
        <dbReference type="Proteomes" id="UP000774750"/>
    </source>
</evidence>
<dbReference type="Gene3D" id="3.20.20.80">
    <property type="entry name" value="Glycosidases"/>
    <property type="match status" value="1"/>
</dbReference>
<gene>
    <name evidence="5" type="ORF">H6A12_01790</name>
</gene>
<dbReference type="InterPro" id="IPR038901">
    <property type="entry name" value="HEXDC-like"/>
</dbReference>
<dbReference type="Proteomes" id="UP000774750">
    <property type="component" value="Unassembled WGS sequence"/>
</dbReference>
<dbReference type="EMBL" id="JACJKY010000002">
    <property type="protein sequence ID" value="MBM6919897.1"/>
    <property type="molecule type" value="Genomic_DNA"/>
</dbReference>
<name>A0A938X5T6_9FIRM</name>
<sequence>MLTLKLDASSSQYAPQIELLSAIVPVRLADDGLTLSCEAGNDGMTVMKQDGHAHIVFEKPCEFFRGILTLMEHEADDTVSLHEKAQFAFNGHMIDNSRNAVLNMKTAKEVIMYSALMGLDNILLYNEETFEVPEHPYFGYMRMGYTKKDVRELNDFAKQFGVTIVPCIQTLAHLAQTLRWACHRDICDAGDTLLVEEEKTYTLIEDVIRSWHDCVDTAVFHIGMDEAYYLGRGQYLNKHGYKPHFELMCNHLRRVLDICKKYDLKPMIWSDMFFNLMFGGLYADGELDQNLLDLVPKDVTLVYWDYYSTSYDLYDKRIKSHLQFDNKIAFAGGAWKWSSIVPSTDHSMNVTKLALDACRANGIDTVFATEWGDNGGEASIYSILPVLSLFAEESYGTDDVDARVNNAVLAMTGYTTEEFLKMCDINRTTKVEPIVPHTNPGKYLFFQDVLMGLFDCHVNETFPAHFAQCERTLAALASRDLPVSYVFDTLAKLAHVLEVKCDIGIRLKAAYDKNDREALAKMANEEFDELLCRIESFYHAFRTQWYNENRPGGFDVQDLRIGGLKQRIVTAKDTVNAYLAGDIDRIEELEIERLPFDCRTPGEDKDVNVDCNFWNYISTPNVNTQY</sequence>
<dbReference type="CDD" id="cd06565">
    <property type="entry name" value="GH20_GcnA-like"/>
    <property type="match status" value="1"/>
</dbReference>
<dbReference type="AlphaFoldDB" id="A0A938X5T6"/>
<dbReference type="PANTHER" id="PTHR21040:SF8">
    <property type="entry name" value="BCDNA.GH04120"/>
    <property type="match status" value="1"/>
</dbReference>
<dbReference type="GO" id="GO:0005975">
    <property type="term" value="P:carbohydrate metabolic process"/>
    <property type="evidence" value="ECO:0007669"/>
    <property type="project" value="InterPro"/>
</dbReference>
<evidence type="ECO:0000259" key="4">
    <source>
        <dbReference type="Pfam" id="PF18088"/>
    </source>
</evidence>
<evidence type="ECO:0000259" key="3">
    <source>
        <dbReference type="Pfam" id="PF00728"/>
    </source>
</evidence>
<accession>A0A938X5T6</accession>
<feature type="domain" description="Glycoside Hydrolase 20C C-terminal" evidence="4">
    <location>
        <begin position="418"/>
        <end position="602"/>
    </location>
</feature>
<organism evidence="5 6">
    <name type="scientific">Merdimmobilis hominis</name>
    <dbReference type="NCBI Taxonomy" id="2897707"/>
    <lineage>
        <taxon>Bacteria</taxon>
        <taxon>Bacillati</taxon>
        <taxon>Bacillota</taxon>
        <taxon>Clostridia</taxon>
        <taxon>Eubacteriales</taxon>
        <taxon>Oscillospiraceae</taxon>
        <taxon>Merdimmobilis</taxon>
    </lineage>
</organism>
<feature type="domain" description="Glycoside hydrolase family 20 catalytic" evidence="3">
    <location>
        <begin position="144"/>
        <end position="306"/>
    </location>
</feature>
<dbReference type="InterPro" id="IPR017853">
    <property type="entry name" value="GH"/>
</dbReference>
<reference evidence="5" key="2">
    <citation type="journal article" date="2021" name="Sci. Rep.">
        <title>The distribution of antibiotic resistance genes in chicken gut microbiota commensals.</title>
        <authorList>
            <person name="Juricova H."/>
            <person name="Matiasovicova J."/>
            <person name="Kubasova T."/>
            <person name="Cejkova D."/>
            <person name="Rychlik I."/>
        </authorList>
    </citation>
    <scope>NUCLEOTIDE SEQUENCE</scope>
    <source>
        <strain evidence="5">An559</strain>
    </source>
</reference>
<reference evidence="5" key="1">
    <citation type="submission" date="2020-08" db="EMBL/GenBank/DDBJ databases">
        <authorList>
            <person name="Cejkova D."/>
            <person name="Kubasova T."/>
            <person name="Jahodarova E."/>
            <person name="Rychlik I."/>
        </authorList>
    </citation>
    <scope>NUCLEOTIDE SEQUENCE</scope>
    <source>
        <strain evidence="5">An559</strain>
    </source>
</reference>
<keyword evidence="2" id="KW-0378">Hydrolase</keyword>
<dbReference type="Gene3D" id="1.20.120.670">
    <property type="entry name" value="N-acetyl-b-d-glucoasminidase"/>
    <property type="match status" value="1"/>
</dbReference>
<dbReference type="RefSeq" id="WP_204444184.1">
    <property type="nucleotide sequence ID" value="NZ_JACJKY010000002.1"/>
</dbReference>
<evidence type="ECO:0000313" key="5">
    <source>
        <dbReference type="EMBL" id="MBM6919897.1"/>
    </source>
</evidence>
<dbReference type="InterPro" id="IPR015883">
    <property type="entry name" value="Glyco_hydro_20_cat"/>
</dbReference>
<proteinExistence type="inferred from homology"/>
<comment type="caution">
    <text evidence="5">The sequence shown here is derived from an EMBL/GenBank/DDBJ whole genome shotgun (WGS) entry which is preliminary data.</text>
</comment>